<dbReference type="Pfam" id="PF00583">
    <property type="entry name" value="Acetyltransf_1"/>
    <property type="match status" value="1"/>
</dbReference>
<evidence type="ECO:0000313" key="2">
    <source>
        <dbReference type="EMBL" id="CAG9609966.1"/>
    </source>
</evidence>
<evidence type="ECO:0000259" key="1">
    <source>
        <dbReference type="PROSITE" id="PS51186"/>
    </source>
</evidence>
<dbReference type="SUPFAM" id="SSF55729">
    <property type="entry name" value="Acyl-CoA N-acyltransferases (Nat)"/>
    <property type="match status" value="1"/>
</dbReference>
<organism evidence="2 3">
    <name type="scientific">Pseudoneobacillus rhizosphaerae</name>
    <dbReference type="NCBI Taxonomy" id="2880968"/>
    <lineage>
        <taxon>Bacteria</taxon>
        <taxon>Bacillati</taxon>
        <taxon>Bacillota</taxon>
        <taxon>Bacilli</taxon>
        <taxon>Bacillales</taxon>
        <taxon>Bacillaceae</taxon>
        <taxon>Pseudoneobacillus</taxon>
    </lineage>
</organism>
<evidence type="ECO:0000313" key="3">
    <source>
        <dbReference type="Proteomes" id="UP000789845"/>
    </source>
</evidence>
<protein>
    <recommendedName>
        <fullName evidence="1">N-acetyltransferase domain-containing protein</fullName>
    </recommendedName>
</protein>
<dbReference type="InterPro" id="IPR016181">
    <property type="entry name" value="Acyl_CoA_acyltransferase"/>
</dbReference>
<dbReference type="InterPro" id="IPR000182">
    <property type="entry name" value="GNAT_dom"/>
</dbReference>
<dbReference type="PROSITE" id="PS51186">
    <property type="entry name" value="GNAT"/>
    <property type="match status" value="1"/>
</dbReference>
<dbReference type="CDD" id="cd04301">
    <property type="entry name" value="NAT_SF"/>
    <property type="match status" value="1"/>
</dbReference>
<comment type="caution">
    <text evidence="2">The sequence shown here is derived from an EMBL/GenBank/DDBJ whole genome shotgun (WGS) entry which is preliminary data.</text>
</comment>
<dbReference type="Proteomes" id="UP000789845">
    <property type="component" value="Unassembled WGS sequence"/>
</dbReference>
<reference evidence="2" key="1">
    <citation type="submission" date="2021-10" db="EMBL/GenBank/DDBJ databases">
        <authorList>
            <person name="Criscuolo A."/>
        </authorList>
    </citation>
    <scope>NUCLEOTIDE SEQUENCE</scope>
    <source>
        <strain evidence="2">CIP111885</strain>
    </source>
</reference>
<sequence>MKQTITYKLMDLIILQTTSLKKFNRYQETNRVWYKDNEQFNIKADHFVEQWDDDIKILVLQDLQQCVNSGGIVVGAFLEDDLIGFANVEGELFGSKQEYRELTYIHVSNEFRNGGIGKKLFQLCCQKAKEMGTKKLYIGAHPSEETQHFYRNLGCTYAVEINQSIFDKEPLDIQLEFVL</sequence>
<keyword evidence="3" id="KW-1185">Reference proteome</keyword>
<name>A0A9C7GCA0_9BACI</name>
<dbReference type="GO" id="GO:0016747">
    <property type="term" value="F:acyltransferase activity, transferring groups other than amino-acyl groups"/>
    <property type="evidence" value="ECO:0007669"/>
    <property type="project" value="InterPro"/>
</dbReference>
<gene>
    <name evidence="2" type="ORF">NEOCIP111885_03709</name>
</gene>
<dbReference type="EMBL" id="CAKJTG010000026">
    <property type="protein sequence ID" value="CAG9609966.1"/>
    <property type="molecule type" value="Genomic_DNA"/>
</dbReference>
<dbReference type="RefSeq" id="WP_230498192.1">
    <property type="nucleotide sequence ID" value="NZ_CAKJTG010000026.1"/>
</dbReference>
<dbReference type="Gene3D" id="3.40.630.30">
    <property type="match status" value="1"/>
</dbReference>
<feature type="domain" description="N-acetyltransferase" evidence="1">
    <location>
        <begin position="18"/>
        <end position="176"/>
    </location>
</feature>
<proteinExistence type="predicted"/>
<accession>A0A9C7GCA0</accession>
<dbReference type="AlphaFoldDB" id="A0A9C7GCA0"/>